<organism evidence="1 2">
    <name type="scientific">Hypsibius exemplaris</name>
    <name type="common">Freshwater tardigrade</name>
    <dbReference type="NCBI Taxonomy" id="2072580"/>
    <lineage>
        <taxon>Eukaryota</taxon>
        <taxon>Metazoa</taxon>
        <taxon>Ecdysozoa</taxon>
        <taxon>Tardigrada</taxon>
        <taxon>Eutardigrada</taxon>
        <taxon>Parachela</taxon>
        <taxon>Hypsibioidea</taxon>
        <taxon>Hypsibiidae</taxon>
        <taxon>Hypsibius</taxon>
    </lineage>
</organism>
<evidence type="ECO:0000313" key="2">
    <source>
        <dbReference type="Proteomes" id="UP000192578"/>
    </source>
</evidence>
<dbReference type="Proteomes" id="UP000192578">
    <property type="component" value="Unassembled WGS sequence"/>
</dbReference>
<name>A0A1W0WKP1_HYPEX</name>
<proteinExistence type="predicted"/>
<keyword evidence="2" id="KW-1185">Reference proteome</keyword>
<protein>
    <submittedName>
        <fullName evidence="1">Uncharacterized protein</fullName>
    </submittedName>
</protein>
<dbReference type="AlphaFoldDB" id="A0A1W0WKP1"/>
<dbReference type="EMBL" id="MTYJ01000082">
    <property type="protein sequence ID" value="OQV15778.1"/>
    <property type="molecule type" value="Genomic_DNA"/>
</dbReference>
<reference evidence="2" key="1">
    <citation type="submission" date="2017-01" db="EMBL/GenBank/DDBJ databases">
        <title>Comparative genomics of anhydrobiosis in the tardigrade Hypsibius dujardini.</title>
        <authorList>
            <person name="Yoshida Y."/>
            <person name="Koutsovoulos G."/>
            <person name="Laetsch D."/>
            <person name="Stevens L."/>
            <person name="Kumar S."/>
            <person name="Horikawa D."/>
            <person name="Ishino K."/>
            <person name="Komine S."/>
            <person name="Tomita M."/>
            <person name="Blaxter M."/>
            <person name="Arakawa K."/>
        </authorList>
    </citation>
    <scope>NUCLEOTIDE SEQUENCE [LARGE SCALE GENOMIC DNA]</scope>
    <source>
        <strain evidence="2">Z151</strain>
    </source>
</reference>
<sequence length="104" mass="11293">MRTASVTLKTDGESRLELAIQRTNSGSRGPVKITLTVDRNNEGLTADFRAGNQTGSRHFRRVLADRNQRGWISDWWNKAKDAVKGAVGAGITAKLTGWIAGLLG</sequence>
<accession>A0A1W0WKP1</accession>
<gene>
    <name evidence="1" type="ORF">BV898_10031</name>
</gene>
<comment type="caution">
    <text evidence="1">The sequence shown here is derived from an EMBL/GenBank/DDBJ whole genome shotgun (WGS) entry which is preliminary data.</text>
</comment>
<evidence type="ECO:0000313" key="1">
    <source>
        <dbReference type="EMBL" id="OQV15778.1"/>
    </source>
</evidence>